<dbReference type="InterPro" id="IPR005939">
    <property type="entry name" value="BLH_phosphatase-like"/>
</dbReference>
<proteinExistence type="predicted"/>
<name>A0ABT0E6G5_9GAMM</name>
<dbReference type="InterPro" id="IPR029021">
    <property type="entry name" value="Prot-tyrosine_phosphatase-like"/>
</dbReference>
<dbReference type="SUPFAM" id="SSF52799">
    <property type="entry name" value="(Phosphotyrosine protein) phosphatases II"/>
    <property type="match status" value="1"/>
</dbReference>
<dbReference type="NCBIfam" id="TIGR01244">
    <property type="entry name" value="TIGR01244 family sulfur transferase"/>
    <property type="match status" value="1"/>
</dbReference>
<dbReference type="RefSeq" id="WP_246950827.1">
    <property type="nucleotide sequence ID" value="NZ_JALKII010000003.1"/>
</dbReference>
<keyword evidence="2" id="KW-0808">Transferase</keyword>
<dbReference type="GO" id="GO:0016740">
    <property type="term" value="F:transferase activity"/>
    <property type="evidence" value="ECO:0007669"/>
    <property type="project" value="UniProtKB-KW"/>
</dbReference>
<feature type="domain" description="Beta-lactamase hydrolase-like protein phosphatase-like" evidence="1">
    <location>
        <begin position="6"/>
        <end position="109"/>
    </location>
</feature>
<dbReference type="Pfam" id="PF04273">
    <property type="entry name" value="BLH_phosphatase"/>
    <property type="match status" value="1"/>
</dbReference>
<dbReference type="Proteomes" id="UP001165524">
    <property type="component" value="Unassembled WGS sequence"/>
</dbReference>
<protein>
    <submittedName>
        <fullName evidence="2">TIGR01244 family sulfur transferase</fullName>
    </submittedName>
</protein>
<accession>A0ABT0E6G5</accession>
<dbReference type="Gene3D" id="3.90.190.10">
    <property type="entry name" value="Protein tyrosine phosphatase superfamily"/>
    <property type="match status" value="1"/>
</dbReference>
<dbReference type="EMBL" id="JALKII010000003">
    <property type="protein sequence ID" value="MCK0537411.1"/>
    <property type="molecule type" value="Genomic_DNA"/>
</dbReference>
<evidence type="ECO:0000313" key="2">
    <source>
        <dbReference type="EMBL" id="MCK0537411.1"/>
    </source>
</evidence>
<keyword evidence="3" id="KW-1185">Reference proteome</keyword>
<reference evidence="2" key="1">
    <citation type="submission" date="2022-04" db="EMBL/GenBank/DDBJ databases">
        <title>Alcanivorax sp. CY1518 draft genome sequence.</title>
        <authorList>
            <person name="Zhao G."/>
            <person name="An M."/>
        </authorList>
    </citation>
    <scope>NUCLEOTIDE SEQUENCE</scope>
    <source>
        <strain evidence="2">CY1518</strain>
    </source>
</reference>
<organism evidence="2 3">
    <name type="scientific">Alcanivorax quisquiliarum</name>
    <dbReference type="NCBI Taxonomy" id="2933565"/>
    <lineage>
        <taxon>Bacteria</taxon>
        <taxon>Pseudomonadati</taxon>
        <taxon>Pseudomonadota</taxon>
        <taxon>Gammaproteobacteria</taxon>
        <taxon>Oceanospirillales</taxon>
        <taxon>Alcanivoracaceae</taxon>
        <taxon>Alcanivorax</taxon>
    </lineage>
</organism>
<comment type="caution">
    <text evidence="2">The sequence shown here is derived from an EMBL/GenBank/DDBJ whole genome shotgun (WGS) entry which is preliminary data.</text>
</comment>
<evidence type="ECO:0000259" key="1">
    <source>
        <dbReference type="Pfam" id="PF04273"/>
    </source>
</evidence>
<evidence type="ECO:0000313" key="3">
    <source>
        <dbReference type="Proteomes" id="UP001165524"/>
    </source>
</evidence>
<sequence length="113" mass="11841">MDNFTRHTDDFATCGQITPDDIPALAAQGFRTLINNRPDLEGGPAQPTSAALAEAAAAHGLAYIHIPVISGQPPSAEQAATMRRAIDSAEAPVLAFCRSGARSTNLWNSALAR</sequence>
<gene>
    <name evidence="2" type="ORF">MU846_06765</name>
</gene>